<reference evidence="2" key="1">
    <citation type="journal article" date="2015" name="Nature">
        <title>Complex archaea that bridge the gap between prokaryotes and eukaryotes.</title>
        <authorList>
            <person name="Spang A."/>
            <person name="Saw J.H."/>
            <person name="Jorgensen S.L."/>
            <person name="Zaremba-Niedzwiedzka K."/>
            <person name="Martijn J."/>
            <person name="Lind A.E."/>
            <person name="van Eijk R."/>
            <person name="Schleper C."/>
            <person name="Guy L."/>
            <person name="Ettema T.J."/>
        </authorList>
    </citation>
    <scope>NUCLEOTIDE SEQUENCE</scope>
</reference>
<name>A0A0F9IUT2_9ZZZZ</name>
<proteinExistence type="predicted"/>
<feature type="transmembrane region" description="Helical" evidence="1">
    <location>
        <begin position="15"/>
        <end position="35"/>
    </location>
</feature>
<keyword evidence="1" id="KW-1133">Transmembrane helix</keyword>
<keyword evidence="1" id="KW-0812">Transmembrane</keyword>
<comment type="caution">
    <text evidence="2">The sequence shown here is derived from an EMBL/GenBank/DDBJ whole genome shotgun (WGS) entry which is preliminary data.</text>
</comment>
<gene>
    <name evidence="2" type="ORF">LCGC14_1535150</name>
</gene>
<dbReference type="AlphaFoldDB" id="A0A0F9IUT2"/>
<sequence>MFRCWNTSHHMEGNVMEIIGLIILLVIGSVVVYYLDLHTTIWSALKEQYASYKQEQLDRETKERARKDQKTTIQKTVDAWKEIRYLEKERHFS</sequence>
<organism evidence="2">
    <name type="scientific">marine sediment metagenome</name>
    <dbReference type="NCBI Taxonomy" id="412755"/>
    <lineage>
        <taxon>unclassified sequences</taxon>
        <taxon>metagenomes</taxon>
        <taxon>ecological metagenomes</taxon>
    </lineage>
</organism>
<dbReference type="EMBL" id="LAZR01011553">
    <property type="protein sequence ID" value="KKM61088.1"/>
    <property type="molecule type" value="Genomic_DNA"/>
</dbReference>
<protein>
    <submittedName>
        <fullName evidence="2">Uncharacterized protein</fullName>
    </submittedName>
</protein>
<keyword evidence="1" id="KW-0472">Membrane</keyword>
<accession>A0A0F9IUT2</accession>
<feature type="non-terminal residue" evidence="2">
    <location>
        <position position="93"/>
    </location>
</feature>
<evidence type="ECO:0000256" key="1">
    <source>
        <dbReference type="SAM" id="Phobius"/>
    </source>
</evidence>
<evidence type="ECO:0000313" key="2">
    <source>
        <dbReference type="EMBL" id="KKM61088.1"/>
    </source>
</evidence>